<gene>
    <name evidence="2" type="ORF">SI8410_03003987</name>
</gene>
<proteinExistence type="predicted"/>
<dbReference type="Proteomes" id="UP000663760">
    <property type="component" value="Chromosome 3"/>
</dbReference>
<keyword evidence="3" id="KW-1185">Reference proteome</keyword>
<dbReference type="OrthoDB" id="655282at2759"/>
<dbReference type="AlphaFoldDB" id="A0A7I8K6P5"/>
<dbReference type="InterPro" id="IPR013103">
    <property type="entry name" value="RVT_2"/>
</dbReference>
<name>A0A7I8K6P5_SPIIN</name>
<dbReference type="PANTHER" id="PTHR11439:SF515">
    <property type="entry name" value="GAG-POL POLYPROTEIN"/>
    <property type="match status" value="1"/>
</dbReference>
<dbReference type="EMBL" id="LR746266">
    <property type="protein sequence ID" value="CAA7393199.1"/>
    <property type="molecule type" value="Genomic_DNA"/>
</dbReference>
<feature type="domain" description="Reverse transcriptase Ty1/copia-type" evidence="1">
    <location>
        <begin position="2"/>
        <end position="100"/>
    </location>
</feature>
<evidence type="ECO:0000259" key="1">
    <source>
        <dbReference type="Pfam" id="PF07727"/>
    </source>
</evidence>
<protein>
    <recommendedName>
        <fullName evidence="1">Reverse transcriptase Ty1/copia-type domain-containing protein</fullName>
    </recommendedName>
</protein>
<dbReference type="Pfam" id="PF07727">
    <property type="entry name" value="RVT_2"/>
    <property type="match status" value="1"/>
</dbReference>
<sequence>MGLKQTPQAWYFKLHKCLVSLEFSRSNDEQVVYLKRSNKSHLIIGVYVNDLLVMGENDSDISKFKDQMMNFFQISDLGQLCSYLSIELTQGGARITFKFMEHPTSEHLLGIKCILRYVRGTIDYGLVYEKGETKAKLVNYSDSNFASDVEDRKSTFGQAFFLSEMLIS</sequence>
<accession>A0A7I8K6P5</accession>
<organism evidence="2 3">
    <name type="scientific">Spirodela intermedia</name>
    <name type="common">Intermediate duckweed</name>
    <dbReference type="NCBI Taxonomy" id="51605"/>
    <lineage>
        <taxon>Eukaryota</taxon>
        <taxon>Viridiplantae</taxon>
        <taxon>Streptophyta</taxon>
        <taxon>Embryophyta</taxon>
        <taxon>Tracheophyta</taxon>
        <taxon>Spermatophyta</taxon>
        <taxon>Magnoliopsida</taxon>
        <taxon>Liliopsida</taxon>
        <taxon>Araceae</taxon>
        <taxon>Lemnoideae</taxon>
        <taxon>Spirodela</taxon>
    </lineage>
</organism>
<dbReference type="PANTHER" id="PTHR11439">
    <property type="entry name" value="GAG-POL-RELATED RETROTRANSPOSON"/>
    <property type="match status" value="1"/>
</dbReference>
<evidence type="ECO:0000313" key="3">
    <source>
        <dbReference type="Proteomes" id="UP000663760"/>
    </source>
</evidence>
<evidence type="ECO:0000313" key="2">
    <source>
        <dbReference type="EMBL" id="CAA7393199.1"/>
    </source>
</evidence>
<reference evidence="2" key="1">
    <citation type="submission" date="2020-02" db="EMBL/GenBank/DDBJ databases">
        <authorList>
            <person name="Scholz U."/>
            <person name="Mascher M."/>
            <person name="Fiebig A."/>
        </authorList>
    </citation>
    <scope>NUCLEOTIDE SEQUENCE</scope>
</reference>